<dbReference type="Gene3D" id="2.60.40.200">
    <property type="entry name" value="Superoxide dismutase, copper/zinc binding domain"/>
    <property type="match status" value="1"/>
</dbReference>
<dbReference type="Proteomes" id="UP001596391">
    <property type="component" value="Unassembled WGS sequence"/>
</dbReference>
<sequence>MRANWKSAAMAVAMAMTTVAGAQMAKYKPLKVEFKKADGTPAGTAIIKPLQNGGIRLKLELKGLPDGEHGFHIHEHADCTGPDFKSAGGHFNPTGKHHGFENPMGHHAGDTPSNLVVKDGKVKTEFDLTDVTLDPLSPNSLFAGGGTSLVIHGGVDDEKSDPAGNAGPRIACAVITQP</sequence>
<dbReference type="EC" id="1.15.1.1" evidence="2"/>
<dbReference type="InterPro" id="IPR001424">
    <property type="entry name" value="SOD_Cu_Zn_dom"/>
</dbReference>
<dbReference type="PROSITE" id="PS00332">
    <property type="entry name" value="SOD_CU_ZN_2"/>
    <property type="match status" value="1"/>
</dbReference>
<evidence type="ECO:0000259" key="4">
    <source>
        <dbReference type="Pfam" id="PF00080"/>
    </source>
</evidence>
<dbReference type="RefSeq" id="WP_263371248.1">
    <property type="nucleotide sequence ID" value="NZ_JAGSYD010000002.1"/>
</dbReference>
<evidence type="ECO:0000256" key="3">
    <source>
        <dbReference type="SAM" id="SignalP"/>
    </source>
</evidence>
<comment type="function">
    <text evidence="2">Destroys radicals which are normally produced within the cells and which are toxic to biological systems.</text>
</comment>
<gene>
    <name evidence="5" type="ORF">ACFQBQ_14745</name>
</gene>
<feature type="domain" description="Superoxide dismutase copper/zinc binding" evidence="4">
    <location>
        <begin position="43"/>
        <end position="175"/>
    </location>
</feature>
<keyword evidence="2" id="KW-0862">Zinc</keyword>
<name>A0ABW1ZCX0_9BACT</name>
<keyword evidence="2" id="KW-0186">Copper</keyword>
<evidence type="ECO:0000313" key="6">
    <source>
        <dbReference type="Proteomes" id="UP001596391"/>
    </source>
</evidence>
<dbReference type="Pfam" id="PF00080">
    <property type="entry name" value="Sod_Cu"/>
    <property type="match status" value="1"/>
</dbReference>
<reference evidence="6" key="1">
    <citation type="journal article" date="2019" name="Int. J. Syst. Evol. Microbiol.">
        <title>The Global Catalogue of Microorganisms (GCM) 10K type strain sequencing project: providing services to taxonomists for standard genome sequencing and annotation.</title>
        <authorList>
            <consortium name="The Broad Institute Genomics Platform"/>
            <consortium name="The Broad Institute Genome Sequencing Center for Infectious Disease"/>
            <person name="Wu L."/>
            <person name="Ma J."/>
        </authorList>
    </citation>
    <scope>NUCLEOTIDE SEQUENCE [LARGE SCALE GENOMIC DNA]</scope>
    <source>
        <strain evidence="6">CGMCC 1.16026</strain>
    </source>
</reference>
<comment type="cofactor">
    <cofactor evidence="2">
        <name>Zn(2+)</name>
        <dbReference type="ChEBI" id="CHEBI:29105"/>
    </cofactor>
    <text evidence="2">Binds 1 zinc ion per subunit.</text>
</comment>
<organism evidence="5 6">
    <name type="scientific">Granulicella cerasi</name>
    <dbReference type="NCBI Taxonomy" id="741063"/>
    <lineage>
        <taxon>Bacteria</taxon>
        <taxon>Pseudomonadati</taxon>
        <taxon>Acidobacteriota</taxon>
        <taxon>Terriglobia</taxon>
        <taxon>Terriglobales</taxon>
        <taxon>Acidobacteriaceae</taxon>
        <taxon>Granulicella</taxon>
    </lineage>
</organism>
<dbReference type="SUPFAM" id="SSF49329">
    <property type="entry name" value="Cu,Zn superoxide dismutase-like"/>
    <property type="match status" value="1"/>
</dbReference>
<comment type="similarity">
    <text evidence="1 2">Belongs to the Cu-Zn superoxide dismutase family.</text>
</comment>
<dbReference type="EMBL" id="JBHSWI010000001">
    <property type="protein sequence ID" value="MFC6646815.1"/>
    <property type="molecule type" value="Genomic_DNA"/>
</dbReference>
<feature type="signal peptide" evidence="3">
    <location>
        <begin position="1"/>
        <end position="22"/>
    </location>
</feature>
<keyword evidence="3" id="KW-0732">Signal</keyword>
<evidence type="ECO:0000313" key="5">
    <source>
        <dbReference type="EMBL" id="MFC6646815.1"/>
    </source>
</evidence>
<protein>
    <recommendedName>
        <fullName evidence="2">Superoxide dismutase [Cu-Zn]</fullName>
        <ecNumber evidence="2">1.15.1.1</ecNumber>
    </recommendedName>
</protein>
<keyword evidence="6" id="KW-1185">Reference proteome</keyword>
<dbReference type="InterPro" id="IPR018152">
    <property type="entry name" value="SOD_Cu/Zn_BS"/>
</dbReference>
<dbReference type="PANTHER" id="PTHR10003">
    <property type="entry name" value="SUPEROXIDE DISMUTASE CU-ZN -RELATED"/>
    <property type="match status" value="1"/>
</dbReference>
<evidence type="ECO:0000256" key="1">
    <source>
        <dbReference type="ARBA" id="ARBA00010457"/>
    </source>
</evidence>
<dbReference type="CDD" id="cd00305">
    <property type="entry name" value="Cu-Zn_Superoxide_Dismutase"/>
    <property type="match status" value="1"/>
</dbReference>
<dbReference type="InterPro" id="IPR036423">
    <property type="entry name" value="SOD-like_Cu/Zn_dom_sf"/>
</dbReference>
<keyword evidence="2" id="KW-0560">Oxidoreductase</keyword>
<comment type="catalytic activity">
    <reaction evidence="2">
        <text>2 superoxide + 2 H(+) = H2O2 + O2</text>
        <dbReference type="Rhea" id="RHEA:20696"/>
        <dbReference type="ChEBI" id="CHEBI:15378"/>
        <dbReference type="ChEBI" id="CHEBI:15379"/>
        <dbReference type="ChEBI" id="CHEBI:16240"/>
        <dbReference type="ChEBI" id="CHEBI:18421"/>
        <dbReference type="EC" id="1.15.1.1"/>
    </reaction>
</comment>
<keyword evidence="2" id="KW-0479">Metal-binding</keyword>
<proteinExistence type="inferred from homology"/>
<dbReference type="InterPro" id="IPR024134">
    <property type="entry name" value="SOD_Cu/Zn_/chaperone"/>
</dbReference>
<accession>A0ABW1ZCX0</accession>
<comment type="caution">
    <text evidence="5">The sequence shown here is derived from an EMBL/GenBank/DDBJ whole genome shotgun (WGS) entry which is preliminary data.</text>
</comment>
<evidence type="ECO:0000256" key="2">
    <source>
        <dbReference type="RuleBase" id="RU000393"/>
    </source>
</evidence>
<feature type="chain" id="PRO_5046478870" description="Superoxide dismutase [Cu-Zn]" evidence="3">
    <location>
        <begin position="23"/>
        <end position="178"/>
    </location>
</feature>
<comment type="cofactor">
    <cofactor evidence="2">
        <name>Cu cation</name>
        <dbReference type="ChEBI" id="CHEBI:23378"/>
    </cofactor>
    <text evidence="2">Binds 1 copper ion per subunit.</text>
</comment>